<evidence type="ECO:0000313" key="2">
    <source>
        <dbReference type="Proteomes" id="UP000624703"/>
    </source>
</evidence>
<keyword evidence="2" id="KW-1185">Reference proteome</keyword>
<accession>A0A8J7MBB1</accession>
<name>A0A8J7MBB1_9BACT</name>
<gene>
    <name evidence="1" type="ORF">JIN82_03795</name>
</gene>
<dbReference type="AlphaFoldDB" id="A0A8J7MBB1"/>
<evidence type="ECO:0000313" key="1">
    <source>
        <dbReference type="EMBL" id="MBK1790277.1"/>
    </source>
</evidence>
<dbReference type="InterPro" id="IPR010297">
    <property type="entry name" value="DUF900_hydrolase"/>
</dbReference>
<dbReference type="EMBL" id="JAENIM010000021">
    <property type="protein sequence ID" value="MBK1790277.1"/>
    <property type="molecule type" value="Genomic_DNA"/>
</dbReference>
<dbReference type="Proteomes" id="UP000624703">
    <property type="component" value="Unassembled WGS sequence"/>
</dbReference>
<dbReference type="PANTHER" id="PTHR36513:SF1">
    <property type="entry name" value="TRANSMEMBRANE PROTEIN"/>
    <property type="match status" value="1"/>
</dbReference>
<protein>
    <submittedName>
        <fullName evidence="1">Alpha/beta hydrolase</fullName>
    </submittedName>
</protein>
<organism evidence="1 2">
    <name type="scientific">Persicirhabdus sediminis</name>
    <dbReference type="NCBI Taxonomy" id="454144"/>
    <lineage>
        <taxon>Bacteria</taxon>
        <taxon>Pseudomonadati</taxon>
        <taxon>Verrucomicrobiota</taxon>
        <taxon>Verrucomicrobiia</taxon>
        <taxon>Verrucomicrobiales</taxon>
        <taxon>Verrucomicrobiaceae</taxon>
        <taxon>Persicirhabdus</taxon>
    </lineage>
</organism>
<keyword evidence="1" id="KW-0378">Hydrolase</keyword>
<proteinExistence type="predicted"/>
<dbReference type="Pfam" id="PF05990">
    <property type="entry name" value="DUF900"/>
    <property type="match status" value="1"/>
</dbReference>
<sequence>MNSPHSSCGQAKNKPLLHRFNKSWIRAGAMILLTLSVSSCGRGDLTTLNLMPAPAAFTETGLQIKESTKEKILHENSILYATDREPADKNSKQSYYKNSRGNVLRLGEAEVGLQDTLLTLNDLYDVSLLKDRSEKYPIGVDSVDEFGVLKESVTPLHTRPKSFDVDADIAGRTFANKVNNKLHRSDHKDIYLYVHGYKVTFENPILIAAELWHFTGYEGVFVAYSWPATPKALAYIGDSETASYSAHNFRIFLNYLASSTDARRIHIISYSAGTRMVVDALGDMALQTQHLSASQRKSQLKLGNVVLMASDVDRGIFAGKIADGADQIVDHLIVYQNSRDKALSIPEMLNGRRRLGQALPDDNISDEVHRYIRNSKSLQFVDVSKAAFSTKANGHGYLRASPWVSSDILIATSTNMSPAERGLVRSDDDTTWSFPSDYISRLKGALLKINPDLEDTSE</sequence>
<dbReference type="RefSeq" id="WP_200310314.1">
    <property type="nucleotide sequence ID" value="NZ_JAENIM010000021.1"/>
</dbReference>
<dbReference type="GO" id="GO:0016787">
    <property type="term" value="F:hydrolase activity"/>
    <property type="evidence" value="ECO:0007669"/>
    <property type="project" value="UniProtKB-KW"/>
</dbReference>
<comment type="caution">
    <text evidence="1">The sequence shown here is derived from an EMBL/GenBank/DDBJ whole genome shotgun (WGS) entry which is preliminary data.</text>
</comment>
<reference evidence="1" key="1">
    <citation type="submission" date="2021-01" db="EMBL/GenBank/DDBJ databases">
        <title>Modified the classification status of verrucomicrobia.</title>
        <authorList>
            <person name="Feng X."/>
        </authorList>
    </citation>
    <scope>NUCLEOTIDE SEQUENCE</scope>
    <source>
        <strain evidence="1">_KCTC 22039</strain>
    </source>
</reference>
<dbReference type="PANTHER" id="PTHR36513">
    <property type="entry name" value="ABC TRANSMEMBRANE TYPE-1 DOMAIN-CONTAINING PROTEIN"/>
    <property type="match status" value="1"/>
</dbReference>